<sequence>MHLPELKDVEPELLQKVRFLLESFHAHLEVQQEGERTDAPKTIKDGIINTFCLINSGVKLPFKDTLAGLLALTSTNMLLFTSVAQQPHPFDNNSVRHGSNTNLLQWLLRSASHLCPSCNKTFHLNQMENKSDKKLVKVVRDCTPETRNLW</sequence>
<dbReference type="EMBL" id="LT558136">
    <property type="protein sequence ID" value="SAM85943.1"/>
    <property type="molecule type" value="Genomic_DNA"/>
</dbReference>
<gene>
    <name evidence="1" type="ORF">UBRO_20080</name>
</gene>
<evidence type="ECO:0000313" key="1">
    <source>
        <dbReference type="EMBL" id="SAM85943.1"/>
    </source>
</evidence>
<protein>
    <submittedName>
        <fullName evidence="1">Uncharacterized protein</fullName>
    </submittedName>
</protein>
<evidence type="ECO:0000313" key="2">
    <source>
        <dbReference type="Proteomes" id="UP000179920"/>
    </source>
</evidence>
<dbReference type="AlphaFoldDB" id="A0A1K0GY51"/>
<dbReference type="Proteomes" id="UP000179920">
    <property type="component" value="Chromosome XX"/>
</dbReference>
<proteinExistence type="predicted"/>
<accession>A0A1K0GY51</accession>
<reference evidence="2" key="1">
    <citation type="submission" date="2016-04" db="EMBL/GenBank/DDBJ databases">
        <authorList>
            <person name="Guldener U."/>
            <person name="Guldener U."/>
        </authorList>
    </citation>
    <scope>NUCLEOTIDE SEQUENCE [LARGE SCALE GENOMIC DNA]</scope>
    <source>
        <strain evidence="2">UB2112</strain>
    </source>
</reference>
<name>A0A1K0GY51_9BASI</name>
<organism evidence="1 2">
    <name type="scientific">Ustilago bromivora</name>
    <dbReference type="NCBI Taxonomy" id="307758"/>
    <lineage>
        <taxon>Eukaryota</taxon>
        <taxon>Fungi</taxon>
        <taxon>Dikarya</taxon>
        <taxon>Basidiomycota</taxon>
        <taxon>Ustilaginomycotina</taxon>
        <taxon>Ustilaginomycetes</taxon>
        <taxon>Ustilaginales</taxon>
        <taxon>Ustilaginaceae</taxon>
        <taxon>Ustilago</taxon>
    </lineage>
</organism>